<organism evidence="2 3">
    <name type="scientific">Dokdonia donghaensis DSW-1</name>
    <dbReference type="NCBI Taxonomy" id="1300343"/>
    <lineage>
        <taxon>Bacteria</taxon>
        <taxon>Pseudomonadati</taxon>
        <taxon>Bacteroidota</taxon>
        <taxon>Flavobacteriia</taxon>
        <taxon>Flavobacteriales</taxon>
        <taxon>Flavobacteriaceae</taxon>
        <taxon>Dokdonia</taxon>
    </lineage>
</organism>
<keyword evidence="1" id="KW-0472">Membrane</keyword>
<dbReference type="RefSeq" id="WP_035325895.1">
    <property type="nucleotide sequence ID" value="NZ_CP015125.1"/>
</dbReference>
<dbReference type="AlphaFoldDB" id="A0A0A2GW12"/>
<feature type="transmembrane region" description="Helical" evidence="1">
    <location>
        <begin position="118"/>
        <end position="140"/>
    </location>
</feature>
<accession>A0A0A2GW12</accession>
<evidence type="ECO:0008006" key="4">
    <source>
        <dbReference type="Google" id="ProtNLM"/>
    </source>
</evidence>
<gene>
    <name evidence="2" type="ORF">NV36_07640</name>
</gene>
<evidence type="ECO:0000313" key="3">
    <source>
        <dbReference type="Proteomes" id="UP000030140"/>
    </source>
</evidence>
<keyword evidence="1" id="KW-1133">Transmembrane helix</keyword>
<dbReference type="InterPro" id="IPR021354">
    <property type="entry name" value="DUF2975"/>
</dbReference>
<proteinExistence type="predicted"/>
<protein>
    <recommendedName>
        <fullName evidence="4">DUF2975 domain-containing protein</fullName>
    </recommendedName>
</protein>
<keyword evidence="3" id="KW-1185">Reference proteome</keyword>
<dbReference type="EMBL" id="JSAQ01000001">
    <property type="protein sequence ID" value="KGO06728.1"/>
    <property type="molecule type" value="Genomic_DNA"/>
</dbReference>
<sequence length="157" mass="17572">MNKLKILFGIIALLLFGYTLGIIQSIILLDNYQLIVDARKSEIIFGEFDYFIDKLLIISICAGLIICLKCIYEILKKGFFTTISKKHMKYAGYIFLIVGTISAILDGIRFFVGNLRGVLLNNILIGLLVGLLGFIVLIIADMARTGYQLKSENDLTI</sequence>
<feature type="transmembrane region" description="Helical" evidence="1">
    <location>
        <begin position="93"/>
        <end position="112"/>
    </location>
</feature>
<dbReference type="OrthoDB" id="1453067at2"/>
<comment type="caution">
    <text evidence="2">The sequence shown here is derived from an EMBL/GenBank/DDBJ whole genome shotgun (WGS) entry which is preliminary data.</text>
</comment>
<feature type="transmembrane region" description="Helical" evidence="1">
    <location>
        <begin position="55"/>
        <end position="72"/>
    </location>
</feature>
<dbReference type="KEGG" id="ddo:I597_0397"/>
<evidence type="ECO:0000256" key="1">
    <source>
        <dbReference type="SAM" id="Phobius"/>
    </source>
</evidence>
<name>A0A0A2GW12_9FLAO</name>
<keyword evidence="1" id="KW-0812">Transmembrane</keyword>
<dbReference type="Pfam" id="PF11188">
    <property type="entry name" value="DUF2975"/>
    <property type="match status" value="1"/>
</dbReference>
<evidence type="ECO:0000313" key="2">
    <source>
        <dbReference type="EMBL" id="KGO06728.1"/>
    </source>
</evidence>
<dbReference type="Proteomes" id="UP000030140">
    <property type="component" value="Unassembled WGS sequence"/>
</dbReference>
<reference evidence="2 3" key="1">
    <citation type="submission" date="2014-10" db="EMBL/GenBank/DDBJ databases">
        <title>Draft genome sequence of the proteorhodopsin-containing marine bacterium Dokdonia donghaensis.</title>
        <authorList>
            <person name="Gomez-Consarnau L."/>
            <person name="Gonzalez J.M."/>
            <person name="Riedel T."/>
            <person name="Jaenicke S."/>
            <person name="Wagner-Doebler I."/>
            <person name="Fuhrman J.A."/>
        </authorList>
    </citation>
    <scope>NUCLEOTIDE SEQUENCE [LARGE SCALE GENOMIC DNA]</scope>
    <source>
        <strain evidence="2 3">DSW-1</strain>
    </source>
</reference>
<dbReference type="PATRIC" id="fig|1300343.5.peg.400"/>